<dbReference type="Proteomes" id="UP001372338">
    <property type="component" value="Unassembled WGS sequence"/>
</dbReference>
<comment type="caution">
    <text evidence="2">The sequence shown here is derived from an EMBL/GenBank/DDBJ whole genome shotgun (WGS) entry which is preliminary data.</text>
</comment>
<reference evidence="2 3" key="1">
    <citation type="submission" date="2024-01" db="EMBL/GenBank/DDBJ databases">
        <title>The genomes of 5 underutilized Papilionoideae crops provide insights into root nodulation and disease resistanc.</title>
        <authorList>
            <person name="Yuan L."/>
        </authorList>
    </citation>
    <scope>NUCLEOTIDE SEQUENCE [LARGE SCALE GENOMIC DNA]</scope>
    <source>
        <strain evidence="2">ZHUSHIDOU_FW_LH</strain>
        <tissue evidence="2">Leaf</tissue>
    </source>
</reference>
<proteinExistence type="predicted"/>
<feature type="chain" id="PRO_5042847353" evidence="1">
    <location>
        <begin position="26"/>
        <end position="166"/>
    </location>
</feature>
<protein>
    <submittedName>
        <fullName evidence="2">Uncharacterized protein</fullName>
    </submittedName>
</protein>
<feature type="signal peptide" evidence="1">
    <location>
        <begin position="1"/>
        <end position="25"/>
    </location>
</feature>
<dbReference type="AlphaFoldDB" id="A0AAN9J468"/>
<keyword evidence="1" id="KW-0732">Signal</keyword>
<name>A0AAN9J468_CROPI</name>
<evidence type="ECO:0000256" key="1">
    <source>
        <dbReference type="SAM" id="SignalP"/>
    </source>
</evidence>
<dbReference type="EMBL" id="JAYWIO010000001">
    <property type="protein sequence ID" value="KAK7290559.1"/>
    <property type="molecule type" value="Genomic_DNA"/>
</dbReference>
<evidence type="ECO:0000313" key="3">
    <source>
        <dbReference type="Proteomes" id="UP001372338"/>
    </source>
</evidence>
<accession>A0AAN9J468</accession>
<evidence type="ECO:0000313" key="2">
    <source>
        <dbReference type="EMBL" id="KAK7290559.1"/>
    </source>
</evidence>
<gene>
    <name evidence="2" type="ORF">RIF29_05066</name>
</gene>
<organism evidence="2 3">
    <name type="scientific">Crotalaria pallida</name>
    <name type="common">Smooth rattlebox</name>
    <name type="synonym">Crotalaria striata</name>
    <dbReference type="NCBI Taxonomy" id="3830"/>
    <lineage>
        <taxon>Eukaryota</taxon>
        <taxon>Viridiplantae</taxon>
        <taxon>Streptophyta</taxon>
        <taxon>Embryophyta</taxon>
        <taxon>Tracheophyta</taxon>
        <taxon>Spermatophyta</taxon>
        <taxon>Magnoliopsida</taxon>
        <taxon>eudicotyledons</taxon>
        <taxon>Gunneridae</taxon>
        <taxon>Pentapetalae</taxon>
        <taxon>rosids</taxon>
        <taxon>fabids</taxon>
        <taxon>Fabales</taxon>
        <taxon>Fabaceae</taxon>
        <taxon>Papilionoideae</taxon>
        <taxon>50 kb inversion clade</taxon>
        <taxon>genistoids sensu lato</taxon>
        <taxon>core genistoids</taxon>
        <taxon>Crotalarieae</taxon>
        <taxon>Crotalaria</taxon>
    </lineage>
</organism>
<keyword evidence="3" id="KW-1185">Reference proteome</keyword>
<sequence length="166" mass="18499">MAKIYETLLHMTLLYLFVIGSPLAAEQTIQNNEQSLLSRSKSSQFQSRKPFTAPLFGSFYSGPYRGLSRYEIPPLQPSNHLSLSFGSFYSGPYHGSPNYEIPPPPPPTNHLSSSFGSFYSGPYRGPPRYEIPPPPLSNHLSSPFESFYSGSYHGPPLYEIPPPPRA</sequence>